<dbReference type="SUPFAM" id="SSF52172">
    <property type="entry name" value="CheY-like"/>
    <property type="match status" value="1"/>
</dbReference>
<evidence type="ECO:0000256" key="7">
    <source>
        <dbReference type="ARBA" id="ARBA00023159"/>
    </source>
</evidence>
<keyword evidence="13" id="KW-1185">Reference proteome</keyword>
<evidence type="ECO:0000256" key="9">
    <source>
        <dbReference type="PIRNR" id="PIRNR006171"/>
    </source>
</evidence>
<evidence type="ECO:0000256" key="1">
    <source>
        <dbReference type="ARBA" id="ARBA00004496"/>
    </source>
</evidence>
<dbReference type="OrthoDB" id="7187989at2"/>
<feature type="domain" description="Response regulatory" evidence="11">
    <location>
        <begin position="6"/>
        <end position="117"/>
    </location>
</feature>
<evidence type="ECO:0000313" key="13">
    <source>
        <dbReference type="Proteomes" id="UP000438448"/>
    </source>
</evidence>
<dbReference type="Pfam" id="PF09339">
    <property type="entry name" value="HTH_IclR"/>
    <property type="match status" value="1"/>
</dbReference>
<dbReference type="SUPFAM" id="SSF46785">
    <property type="entry name" value="Winged helix' DNA-binding domain"/>
    <property type="match status" value="1"/>
</dbReference>
<evidence type="ECO:0000256" key="10">
    <source>
        <dbReference type="PROSITE-ProRule" id="PRU00169"/>
    </source>
</evidence>
<keyword evidence="7 9" id="KW-0010">Activator</keyword>
<proteinExistence type="predicted"/>
<dbReference type="GO" id="GO:0005737">
    <property type="term" value="C:cytoplasm"/>
    <property type="evidence" value="ECO:0007669"/>
    <property type="project" value="UniProtKB-SubCell"/>
</dbReference>
<keyword evidence="8 9" id="KW-0804">Transcription</keyword>
<keyword evidence="6 9" id="KW-0238">DNA-binding</keyword>
<comment type="caution">
    <text evidence="12">The sequence shown here is derived from an EMBL/GenBank/DDBJ whole genome shotgun (WGS) entry which is preliminary data.</text>
</comment>
<dbReference type="GO" id="GO:0003700">
    <property type="term" value="F:DNA-binding transcription factor activity"/>
    <property type="evidence" value="ECO:0007669"/>
    <property type="project" value="InterPro"/>
</dbReference>
<evidence type="ECO:0000256" key="2">
    <source>
        <dbReference type="ARBA" id="ARBA00022490"/>
    </source>
</evidence>
<dbReference type="GO" id="GO:0000156">
    <property type="term" value="F:phosphorelay response regulator activity"/>
    <property type="evidence" value="ECO:0007669"/>
    <property type="project" value="TreeGrafter"/>
</dbReference>
<feature type="modified residue" description="4-aspartylphosphate" evidence="10">
    <location>
        <position position="57"/>
    </location>
</feature>
<dbReference type="SMART" id="SM00448">
    <property type="entry name" value="REC"/>
    <property type="match status" value="1"/>
</dbReference>
<dbReference type="InterPro" id="IPR011006">
    <property type="entry name" value="CheY-like_superfamily"/>
</dbReference>
<dbReference type="Pfam" id="PF00072">
    <property type="entry name" value="Response_reg"/>
    <property type="match status" value="1"/>
</dbReference>
<gene>
    <name evidence="12" type="primary">citT</name>
    <name evidence="12" type="ORF">NRB20_43600</name>
</gene>
<dbReference type="PANTHER" id="PTHR45526:SF1">
    <property type="entry name" value="TRANSCRIPTIONAL REGULATORY PROTEIN DCUR-RELATED"/>
    <property type="match status" value="1"/>
</dbReference>
<keyword evidence="4 9" id="KW-0902">Two-component regulatory system</keyword>
<keyword evidence="2 9" id="KW-0963">Cytoplasm</keyword>
<dbReference type="InterPro" id="IPR024187">
    <property type="entry name" value="Sig_transdc_resp-reg_cit/mal"/>
</dbReference>
<dbReference type="Proteomes" id="UP000438448">
    <property type="component" value="Unassembled WGS sequence"/>
</dbReference>
<evidence type="ECO:0000313" key="12">
    <source>
        <dbReference type="EMBL" id="MQY21250.1"/>
    </source>
</evidence>
<dbReference type="PIRSF" id="PIRSF006171">
    <property type="entry name" value="RR_citrat_malat"/>
    <property type="match status" value="1"/>
</dbReference>
<dbReference type="InterPro" id="IPR036388">
    <property type="entry name" value="WH-like_DNA-bd_sf"/>
</dbReference>
<evidence type="ECO:0000256" key="4">
    <source>
        <dbReference type="ARBA" id="ARBA00023012"/>
    </source>
</evidence>
<dbReference type="GO" id="GO:0003677">
    <property type="term" value="F:DNA binding"/>
    <property type="evidence" value="ECO:0007669"/>
    <property type="project" value="UniProtKB-KW"/>
</dbReference>
<dbReference type="RefSeq" id="WP_153411927.1">
    <property type="nucleotide sequence ID" value="NZ_WEGK01000009.1"/>
</dbReference>
<dbReference type="InterPro" id="IPR051271">
    <property type="entry name" value="2C-system_Tx_regulators"/>
</dbReference>
<comment type="subcellular location">
    <subcellularLocation>
        <location evidence="1 9">Cytoplasm</location>
    </subcellularLocation>
</comment>
<dbReference type="Gene3D" id="3.40.50.2300">
    <property type="match status" value="1"/>
</dbReference>
<dbReference type="Gene3D" id="1.10.10.10">
    <property type="entry name" value="Winged helix-like DNA-binding domain superfamily/Winged helix DNA-binding domain"/>
    <property type="match status" value="1"/>
</dbReference>
<dbReference type="EMBL" id="WEGK01000009">
    <property type="protein sequence ID" value="MQY21250.1"/>
    <property type="molecule type" value="Genomic_DNA"/>
</dbReference>
<organism evidence="12 13">
    <name type="scientific">Nocardia macrotermitis</name>
    <dbReference type="NCBI Taxonomy" id="2585198"/>
    <lineage>
        <taxon>Bacteria</taxon>
        <taxon>Bacillati</taxon>
        <taxon>Actinomycetota</taxon>
        <taxon>Actinomycetes</taxon>
        <taxon>Mycobacteriales</taxon>
        <taxon>Nocardiaceae</taxon>
        <taxon>Nocardia</taxon>
    </lineage>
</organism>
<evidence type="ECO:0000256" key="5">
    <source>
        <dbReference type="ARBA" id="ARBA00023015"/>
    </source>
</evidence>
<dbReference type="PANTHER" id="PTHR45526">
    <property type="entry name" value="TRANSCRIPTIONAL REGULATORY PROTEIN DPIA"/>
    <property type="match status" value="1"/>
</dbReference>
<dbReference type="InterPro" id="IPR005471">
    <property type="entry name" value="Tscrpt_reg_IclR_N"/>
</dbReference>
<keyword evidence="3 10" id="KW-0597">Phosphoprotein</keyword>
<dbReference type="InterPro" id="IPR001789">
    <property type="entry name" value="Sig_transdc_resp-reg_receiver"/>
</dbReference>
<dbReference type="PROSITE" id="PS50110">
    <property type="entry name" value="RESPONSE_REGULATORY"/>
    <property type="match status" value="1"/>
</dbReference>
<accession>A0A7K0D691</accession>
<evidence type="ECO:0000259" key="11">
    <source>
        <dbReference type="PROSITE" id="PS50110"/>
    </source>
</evidence>
<evidence type="ECO:0000256" key="3">
    <source>
        <dbReference type="ARBA" id="ARBA00022553"/>
    </source>
</evidence>
<dbReference type="AlphaFoldDB" id="A0A7K0D691"/>
<evidence type="ECO:0000256" key="8">
    <source>
        <dbReference type="ARBA" id="ARBA00023163"/>
    </source>
</evidence>
<dbReference type="InterPro" id="IPR036390">
    <property type="entry name" value="WH_DNA-bd_sf"/>
</dbReference>
<sequence length="227" mass="23496">MSTELRVLVVDDDFRVANLHAGIVSALPGFAVGATVHTLAQARSAIAAGRYDLALVDVYLPDGSGVELVREIACDAMMLTAATESDTVRAALSAGALAYLVKPFDHAALAARLAGYARYRKLLSVPVVTPRDIDTAFEALRPAGSVGAGSSGPAPVSSSPTKDLVLRAVRDAPAALSAAEVSAATGISRATAQRYLATLVGAGALRMRLRYGSTGRPEQEYLAVETD</sequence>
<keyword evidence="5 9" id="KW-0805">Transcription regulation</keyword>
<evidence type="ECO:0000256" key="6">
    <source>
        <dbReference type="ARBA" id="ARBA00023125"/>
    </source>
</evidence>
<name>A0A7K0D691_9NOCA</name>
<reference evidence="12 13" key="1">
    <citation type="submission" date="2019-10" db="EMBL/GenBank/DDBJ databases">
        <title>Nocardia macrotermitis sp. nov. and Nocardia aurantia sp. nov., isolated from the gut of fungus growing-termite Macrotermes natalensis.</title>
        <authorList>
            <person name="Benndorf R."/>
            <person name="Schwitalla J."/>
            <person name="Martin K."/>
            <person name="De Beer W."/>
            <person name="Kaster A.-K."/>
            <person name="Vollmers J."/>
            <person name="Poulsen M."/>
            <person name="Beemelmanns C."/>
        </authorList>
    </citation>
    <scope>NUCLEOTIDE SEQUENCE [LARGE SCALE GENOMIC DNA]</scope>
    <source>
        <strain evidence="12 13">RB20</strain>
    </source>
</reference>
<protein>
    <recommendedName>
        <fullName evidence="9">Transcriptional regulatory protein</fullName>
    </recommendedName>
</protein>